<dbReference type="NCBIfam" id="TIGR00696">
    <property type="entry name" value="wecG_tagA_cpsF"/>
    <property type="match status" value="1"/>
</dbReference>
<evidence type="ECO:0000313" key="3">
    <source>
        <dbReference type="EMBL" id="WGW12164.1"/>
    </source>
</evidence>
<dbReference type="Pfam" id="PF03808">
    <property type="entry name" value="Glyco_tran_WecG"/>
    <property type="match status" value="1"/>
</dbReference>
<dbReference type="Proteomes" id="UP001209083">
    <property type="component" value="Chromosome"/>
</dbReference>
<name>A0ABY8QUY7_9MICO</name>
<dbReference type="InterPro" id="IPR004629">
    <property type="entry name" value="WecG_TagA_CpsF"/>
</dbReference>
<dbReference type="PANTHER" id="PTHR34136">
    <property type="match status" value="1"/>
</dbReference>
<evidence type="ECO:0000256" key="2">
    <source>
        <dbReference type="ARBA" id="ARBA00022679"/>
    </source>
</evidence>
<evidence type="ECO:0000313" key="4">
    <source>
        <dbReference type="Proteomes" id="UP001209083"/>
    </source>
</evidence>
<keyword evidence="1" id="KW-0328">Glycosyltransferase</keyword>
<reference evidence="3 4" key="1">
    <citation type="submission" date="2023-05" db="EMBL/GenBank/DDBJ databases">
        <title>Lithophilousrod everest ZFBP1038 complete genpme.</title>
        <authorList>
            <person name="Tian M."/>
        </authorList>
    </citation>
    <scope>NUCLEOTIDE SEQUENCE [LARGE SCALE GENOMIC DNA]</scope>
    <source>
        <strain evidence="3 4">ZFBP1038</strain>
    </source>
</reference>
<dbReference type="CDD" id="cd06533">
    <property type="entry name" value="Glyco_transf_WecG_TagA"/>
    <property type="match status" value="1"/>
</dbReference>
<dbReference type="PANTHER" id="PTHR34136:SF1">
    <property type="entry name" value="UDP-N-ACETYL-D-MANNOSAMINURONIC ACID TRANSFERASE"/>
    <property type="match status" value="1"/>
</dbReference>
<keyword evidence="2" id="KW-0808">Transferase</keyword>
<keyword evidence="4" id="KW-1185">Reference proteome</keyword>
<proteinExistence type="predicted"/>
<gene>
    <name evidence="3" type="ORF">LWF01_19125</name>
</gene>
<protein>
    <submittedName>
        <fullName evidence="3">WecB/TagA/CpsF family glycosyltransferase</fullName>
    </submittedName>
</protein>
<sequence>MATTRGRFLGLPLDRLTMTESIRACEEAIARRGEVHSDLNAANVLLALDDADMRTAIETSEIVNADGQSVLWATRFLGVPVPERVSGIDLMLQLVEKASEKNYTVYLLGASPKVNAKVREIFQVRGVHVVGARDGYWSTAEEAAVVSDIADSTPDLLFLAMPSPKKEAFVLAHRAQLNTGLAFGVGGSFDVVAGLTKRAPRILQKLGLEWFFRMVQEPRRLLKRYLVGNVRFTWIVVKSRFSRRAARSS</sequence>
<organism evidence="3 4">
    <name type="scientific">Saxibacter everestensis</name>
    <dbReference type="NCBI Taxonomy" id="2909229"/>
    <lineage>
        <taxon>Bacteria</taxon>
        <taxon>Bacillati</taxon>
        <taxon>Actinomycetota</taxon>
        <taxon>Actinomycetes</taxon>
        <taxon>Micrococcales</taxon>
        <taxon>Brevibacteriaceae</taxon>
        <taxon>Saxibacter</taxon>
    </lineage>
</organism>
<accession>A0ABY8QUY7</accession>
<dbReference type="RefSeq" id="WP_349638963.1">
    <property type="nucleotide sequence ID" value="NZ_CP090958.1"/>
</dbReference>
<evidence type="ECO:0000256" key="1">
    <source>
        <dbReference type="ARBA" id="ARBA00022676"/>
    </source>
</evidence>
<dbReference type="EMBL" id="CP090958">
    <property type="protein sequence ID" value="WGW12164.1"/>
    <property type="molecule type" value="Genomic_DNA"/>
</dbReference>